<dbReference type="InterPro" id="IPR010998">
    <property type="entry name" value="Integrase_recombinase_N"/>
</dbReference>
<dbReference type="EMBL" id="JAGFNY010000028">
    <property type="protein sequence ID" value="MBW7570749.1"/>
    <property type="molecule type" value="Genomic_DNA"/>
</dbReference>
<comment type="function">
    <text evidence="9">Site-specific tyrosine recombinase, which acts by catalyzing the cutting and rejoining of the recombining DNA molecules. The XerC-XerD complex is essential to convert dimers of the bacterial chromosome into monomers to permit their segregation at cell division. It also contributes to the segregational stability of plasmids.</text>
</comment>
<evidence type="ECO:0000256" key="3">
    <source>
        <dbReference type="ARBA" id="ARBA00022618"/>
    </source>
</evidence>
<evidence type="ECO:0000256" key="1">
    <source>
        <dbReference type="ARBA" id="ARBA00004496"/>
    </source>
</evidence>
<evidence type="ECO:0000256" key="8">
    <source>
        <dbReference type="ARBA" id="ARBA00023306"/>
    </source>
</evidence>
<dbReference type="Pfam" id="PF02899">
    <property type="entry name" value="Phage_int_SAM_1"/>
    <property type="match status" value="1"/>
</dbReference>
<accession>A0ABS7DI40</accession>
<feature type="active site" evidence="9">
    <location>
        <position position="276"/>
    </location>
</feature>
<keyword evidence="6 9" id="KW-0238">DNA-binding</keyword>
<feature type="active site" evidence="9">
    <location>
        <position position="250"/>
    </location>
</feature>
<protein>
    <recommendedName>
        <fullName evidence="9">Tyrosine recombinase XerC</fullName>
    </recommendedName>
</protein>
<evidence type="ECO:0000256" key="4">
    <source>
        <dbReference type="ARBA" id="ARBA00022829"/>
    </source>
</evidence>
<dbReference type="InterPro" id="IPR013762">
    <property type="entry name" value="Integrase-like_cat_sf"/>
</dbReference>
<keyword evidence="5 9" id="KW-0229">DNA integration</keyword>
<dbReference type="InterPro" id="IPR023009">
    <property type="entry name" value="Tyrosine_recombinase_XerC/XerD"/>
</dbReference>
<comment type="subunit">
    <text evidence="9">Forms a cyclic heterotetrameric complex composed of two molecules of XerC and two molecules of XerD.</text>
</comment>
<dbReference type="InterPro" id="IPR044068">
    <property type="entry name" value="CB"/>
</dbReference>
<gene>
    <name evidence="9" type="primary">xerC</name>
    <name evidence="12" type="ORF">J5V48_07575</name>
</gene>
<dbReference type="InterPro" id="IPR002104">
    <property type="entry name" value="Integrase_catalytic"/>
</dbReference>
<dbReference type="RefSeq" id="WP_219937974.1">
    <property type="nucleotide sequence ID" value="NZ_JAGFNY010000028.1"/>
</dbReference>
<evidence type="ECO:0000259" key="10">
    <source>
        <dbReference type="PROSITE" id="PS51898"/>
    </source>
</evidence>
<feature type="domain" description="Core-binding (CB)" evidence="11">
    <location>
        <begin position="3"/>
        <end position="87"/>
    </location>
</feature>
<proteinExistence type="inferred from homology"/>
<keyword evidence="2 9" id="KW-0963">Cytoplasm</keyword>
<feature type="active site" description="O-(3'-phospho-DNA)-tyrosine intermediate" evidence="9">
    <location>
        <position position="285"/>
    </location>
</feature>
<evidence type="ECO:0000256" key="9">
    <source>
        <dbReference type="HAMAP-Rule" id="MF_01808"/>
    </source>
</evidence>
<dbReference type="PANTHER" id="PTHR30349">
    <property type="entry name" value="PHAGE INTEGRASE-RELATED"/>
    <property type="match status" value="1"/>
</dbReference>
<evidence type="ECO:0000256" key="2">
    <source>
        <dbReference type="ARBA" id="ARBA00022490"/>
    </source>
</evidence>
<dbReference type="InterPro" id="IPR050090">
    <property type="entry name" value="Tyrosine_recombinase_XerCD"/>
</dbReference>
<feature type="domain" description="Tyr recombinase" evidence="10">
    <location>
        <begin position="108"/>
        <end position="298"/>
    </location>
</feature>
<dbReference type="PANTHER" id="PTHR30349:SF81">
    <property type="entry name" value="TYROSINE RECOMBINASE XERC"/>
    <property type="match status" value="1"/>
</dbReference>
<evidence type="ECO:0000256" key="7">
    <source>
        <dbReference type="ARBA" id="ARBA00023172"/>
    </source>
</evidence>
<dbReference type="InterPro" id="IPR004107">
    <property type="entry name" value="Integrase_SAM-like_N"/>
</dbReference>
<dbReference type="SUPFAM" id="SSF56349">
    <property type="entry name" value="DNA breaking-rejoining enzymes"/>
    <property type="match status" value="1"/>
</dbReference>
<dbReference type="Proteomes" id="UP000731465">
    <property type="component" value="Unassembled WGS sequence"/>
</dbReference>
<feature type="active site" evidence="9">
    <location>
        <position position="172"/>
    </location>
</feature>
<dbReference type="PROSITE" id="PS51900">
    <property type="entry name" value="CB"/>
    <property type="match status" value="1"/>
</dbReference>
<evidence type="ECO:0000256" key="6">
    <source>
        <dbReference type="ARBA" id="ARBA00023125"/>
    </source>
</evidence>
<comment type="similarity">
    <text evidence="9">Belongs to the 'phage' integrase family. XerC subfamily.</text>
</comment>
<evidence type="ECO:0000256" key="5">
    <source>
        <dbReference type="ARBA" id="ARBA00022908"/>
    </source>
</evidence>
<dbReference type="InterPro" id="IPR011010">
    <property type="entry name" value="DNA_brk_join_enz"/>
</dbReference>
<organism evidence="12 13">
    <name type="scientific">Succinivibrio faecicola</name>
    <dbReference type="NCBI Taxonomy" id="2820300"/>
    <lineage>
        <taxon>Bacteria</taxon>
        <taxon>Pseudomonadati</taxon>
        <taxon>Pseudomonadota</taxon>
        <taxon>Gammaproteobacteria</taxon>
        <taxon>Aeromonadales</taxon>
        <taxon>Succinivibrionaceae</taxon>
        <taxon>Succinivibrio</taxon>
    </lineage>
</organism>
<dbReference type="NCBIfam" id="NF001399">
    <property type="entry name" value="PRK00283.1"/>
    <property type="match status" value="1"/>
</dbReference>
<evidence type="ECO:0000259" key="11">
    <source>
        <dbReference type="PROSITE" id="PS51900"/>
    </source>
</evidence>
<evidence type="ECO:0000313" key="12">
    <source>
        <dbReference type="EMBL" id="MBW7570749.1"/>
    </source>
</evidence>
<dbReference type="Pfam" id="PF00589">
    <property type="entry name" value="Phage_integrase"/>
    <property type="match status" value="1"/>
</dbReference>
<feature type="active site" evidence="9">
    <location>
        <position position="148"/>
    </location>
</feature>
<reference evidence="12 13" key="1">
    <citation type="submission" date="2021-03" db="EMBL/GenBank/DDBJ databases">
        <title>Succinivibrio sp. nov. isolated from feces of cow.</title>
        <authorList>
            <person name="Choi J.-Y."/>
        </authorList>
    </citation>
    <scope>NUCLEOTIDE SEQUENCE [LARGE SCALE GENOMIC DNA]</scope>
    <source>
        <strain evidence="12 13">AGMB01872</strain>
    </source>
</reference>
<name>A0ABS7DI40_9GAMM</name>
<comment type="subcellular location">
    <subcellularLocation>
        <location evidence="1 9">Cytoplasm</location>
    </subcellularLocation>
</comment>
<keyword evidence="8 9" id="KW-0131">Cell cycle</keyword>
<dbReference type="Gene3D" id="1.10.150.130">
    <property type="match status" value="1"/>
</dbReference>
<sequence length="304" mass="35260">MKTDYKEIFYKYEDYLLLEYSLSNNSIRAYISDINRFLTFLKEELSLDVTGITTENIRCYLEYIHKYKSSSVARTLTSIRNFCRFLVKEKILSFDPSSTIESPKLTKHVPHVISESTVDLILNAPDCSTFQGQRDKAMLELVYATGLRVSELVNIRFENVNFQDGFLKIIGKGGKERLVPVCKRALEYLKQYIDGFRSQKDPKKTFPYIFISGKINTDGKICALTRIGFWQRVKKYCTDIGIDSSSVYPHAFRHAFATHLLNHDADLRSVQMMLGHSSLTTTQIYTYVATYRMHQVFNRSHPRN</sequence>
<dbReference type="CDD" id="cd00798">
    <property type="entry name" value="INT_XerDC_C"/>
    <property type="match status" value="1"/>
</dbReference>
<dbReference type="PROSITE" id="PS51898">
    <property type="entry name" value="TYR_RECOMBINASE"/>
    <property type="match status" value="1"/>
</dbReference>
<keyword evidence="7 9" id="KW-0233">DNA recombination</keyword>
<comment type="caution">
    <text evidence="12">The sequence shown here is derived from an EMBL/GenBank/DDBJ whole genome shotgun (WGS) entry which is preliminary data.</text>
</comment>
<dbReference type="HAMAP" id="MF_01808">
    <property type="entry name" value="Recomb_XerC_XerD"/>
    <property type="match status" value="1"/>
</dbReference>
<feature type="active site" evidence="9">
    <location>
        <position position="253"/>
    </location>
</feature>
<keyword evidence="13" id="KW-1185">Reference proteome</keyword>
<keyword evidence="3 9" id="KW-0132">Cell division</keyword>
<dbReference type="Gene3D" id="1.10.443.10">
    <property type="entry name" value="Intergrase catalytic core"/>
    <property type="match status" value="1"/>
</dbReference>
<keyword evidence="4 9" id="KW-0159">Chromosome partition</keyword>
<evidence type="ECO:0000313" key="13">
    <source>
        <dbReference type="Proteomes" id="UP000731465"/>
    </source>
</evidence>